<dbReference type="Proteomes" id="UP000406256">
    <property type="component" value="Unassembled WGS sequence"/>
</dbReference>
<dbReference type="AlphaFoldDB" id="A0A5E4Z1L1"/>
<reference evidence="1 2" key="1">
    <citation type="submission" date="2019-08" db="EMBL/GenBank/DDBJ databases">
        <authorList>
            <person name="Peeters C."/>
        </authorList>
    </citation>
    <scope>NUCLEOTIDE SEQUENCE [LARGE SCALE GENOMIC DNA]</scope>
    <source>
        <strain evidence="1 2">LMG 31108</strain>
    </source>
</reference>
<organism evidence="1 2">
    <name type="scientific">Pandoraea anhela</name>
    <dbReference type="NCBI Taxonomy" id="2508295"/>
    <lineage>
        <taxon>Bacteria</taxon>
        <taxon>Pseudomonadati</taxon>
        <taxon>Pseudomonadota</taxon>
        <taxon>Betaproteobacteria</taxon>
        <taxon>Burkholderiales</taxon>
        <taxon>Burkholderiaceae</taxon>
        <taxon>Pandoraea</taxon>
    </lineage>
</organism>
<protein>
    <submittedName>
        <fullName evidence="1">Uncharacterized protein</fullName>
    </submittedName>
</protein>
<accession>A0A5E4Z1L1</accession>
<gene>
    <name evidence="1" type="ORF">PAN31108_04975</name>
</gene>
<evidence type="ECO:0000313" key="2">
    <source>
        <dbReference type="Proteomes" id="UP000406256"/>
    </source>
</evidence>
<keyword evidence="2" id="KW-1185">Reference proteome</keyword>
<name>A0A5E4Z1L1_9BURK</name>
<sequence length="70" mass="7984">MPSSKTSMAVEPDVAVEYLPEGAYWIILYHRRTIVVLTTEDVAAHFYWQSGHESPAFSDIAAKENRQADW</sequence>
<dbReference type="EMBL" id="CABPSB010000030">
    <property type="protein sequence ID" value="VVE54996.1"/>
    <property type="molecule type" value="Genomic_DNA"/>
</dbReference>
<evidence type="ECO:0000313" key="1">
    <source>
        <dbReference type="EMBL" id="VVE54996.1"/>
    </source>
</evidence>
<proteinExistence type="predicted"/>